<dbReference type="AlphaFoldDB" id="A0A5B0DYK1"/>
<evidence type="ECO:0000259" key="1">
    <source>
        <dbReference type="Pfam" id="PF00155"/>
    </source>
</evidence>
<evidence type="ECO:0000313" key="2">
    <source>
        <dbReference type="EMBL" id="KAA0970935.1"/>
    </source>
</evidence>
<feature type="domain" description="Aminotransferase class I/classII large" evidence="1">
    <location>
        <begin position="106"/>
        <end position="168"/>
    </location>
</feature>
<dbReference type="GO" id="GO:0008483">
    <property type="term" value="F:transaminase activity"/>
    <property type="evidence" value="ECO:0007669"/>
    <property type="project" value="UniProtKB-KW"/>
</dbReference>
<dbReference type="Pfam" id="PF00155">
    <property type="entry name" value="Aminotran_1_2"/>
    <property type="match status" value="1"/>
</dbReference>
<dbReference type="InterPro" id="IPR004839">
    <property type="entry name" value="Aminotransferase_I/II_large"/>
</dbReference>
<gene>
    <name evidence="2" type="ORF">FPY71_10750</name>
</gene>
<proteinExistence type="predicted"/>
<dbReference type="InterPro" id="IPR015422">
    <property type="entry name" value="PyrdxlP-dep_Trfase_small"/>
</dbReference>
<keyword evidence="2" id="KW-0808">Transferase</keyword>
<organism evidence="2 3">
    <name type="scientific">Aureimonas fodinaquatilis</name>
    <dbReference type="NCBI Taxonomy" id="2565783"/>
    <lineage>
        <taxon>Bacteria</taxon>
        <taxon>Pseudomonadati</taxon>
        <taxon>Pseudomonadota</taxon>
        <taxon>Alphaproteobacteria</taxon>
        <taxon>Hyphomicrobiales</taxon>
        <taxon>Aurantimonadaceae</taxon>
        <taxon>Aureimonas</taxon>
    </lineage>
</organism>
<accession>A0A5B0DYK1</accession>
<reference evidence="2 3" key="1">
    <citation type="submission" date="2019-08" db="EMBL/GenBank/DDBJ databases">
        <title>Aureimonas fodiniaquatilis sp. nov., isolated from a coal mine wastewater.</title>
        <authorList>
            <person name="Kim W."/>
        </authorList>
    </citation>
    <scope>NUCLEOTIDE SEQUENCE [LARGE SCALE GENOMIC DNA]</scope>
    <source>
        <strain evidence="2 3">CAU 1482</strain>
    </source>
</reference>
<dbReference type="OrthoDB" id="9766084at2"/>
<dbReference type="Gene3D" id="3.90.1150.10">
    <property type="entry name" value="Aspartate Aminotransferase, domain 1"/>
    <property type="match status" value="1"/>
</dbReference>
<dbReference type="InterPro" id="IPR015424">
    <property type="entry name" value="PyrdxlP-dep_Trfase"/>
</dbReference>
<comment type="caution">
    <text evidence="2">The sequence shown here is derived from an EMBL/GenBank/DDBJ whole genome shotgun (WGS) entry which is preliminary data.</text>
</comment>
<protein>
    <submittedName>
        <fullName evidence="2">Aminotransferase class I/II-fold pyridoxal phosphate-dependent enzyme</fullName>
    </submittedName>
</protein>
<keyword evidence="3" id="KW-1185">Reference proteome</keyword>
<evidence type="ECO:0000313" key="3">
    <source>
        <dbReference type="Proteomes" id="UP000324738"/>
    </source>
</evidence>
<name>A0A5B0DYK1_9HYPH</name>
<dbReference type="EMBL" id="VTWH01000002">
    <property type="protein sequence ID" value="KAA0970935.1"/>
    <property type="molecule type" value="Genomic_DNA"/>
</dbReference>
<dbReference type="SUPFAM" id="SSF53383">
    <property type="entry name" value="PLP-dependent transferases"/>
    <property type="match status" value="1"/>
</dbReference>
<dbReference type="GO" id="GO:0030170">
    <property type="term" value="F:pyridoxal phosphate binding"/>
    <property type="evidence" value="ECO:0007669"/>
    <property type="project" value="InterPro"/>
</dbReference>
<dbReference type="Proteomes" id="UP000324738">
    <property type="component" value="Unassembled WGS sequence"/>
</dbReference>
<keyword evidence="2" id="KW-0032">Aminotransferase</keyword>
<sequence length="190" mass="21219">MHSPEKFDIKPRIFSNAVQQKSPRTGVAKACKAIVALMVTYQLFLSRYKAIGKAKKSVRRSMRLRPSFLCWKTGGSRTVRKSIDALVPCKSSIALVPGWKLNLIGAYFAVVRHPYTGRTSADVAQQLAEQLGLITLPGSYFGENLDDFLRLAFANVEVSQIREACTRLNNLTYSPGFFRTLHNRKAPAPE</sequence>